<dbReference type="SUPFAM" id="SSF53474">
    <property type="entry name" value="alpha/beta-Hydrolases"/>
    <property type="match status" value="1"/>
</dbReference>
<dbReference type="InterPro" id="IPR000073">
    <property type="entry name" value="AB_hydrolase_1"/>
</dbReference>
<reference evidence="2" key="1">
    <citation type="submission" date="2019-12" db="EMBL/GenBank/DDBJ databases">
        <title>Mycobacterium spongiae sp. nov.</title>
        <authorList>
            <person name="Stinear T."/>
        </authorList>
    </citation>
    <scope>NUCLEOTIDE SEQUENCE</scope>
    <source>
        <strain evidence="2">FSD4b-SM</strain>
    </source>
</reference>
<dbReference type="Gene3D" id="3.40.50.1820">
    <property type="entry name" value="alpha/beta hydrolase"/>
    <property type="match status" value="1"/>
</dbReference>
<keyword evidence="2" id="KW-0378">Hydrolase</keyword>
<dbReference type="EMBL" id="CP046600">
    <property type="protein sequence ID" value="QUR68932.1"/>
    <property type="molecule type" value="Genomic_DNA"/>
</dbReference>
<feature type="domain" description="AB hydrolase-1" evidence="1">
    <location>
        <begin position="39"/>
        <end position="275"/>
    </location>
</feature>
<dbReference type="RefSeq" id="WP_211696523.1">
    <property type="nucleotide sequence ID" value="NZ_CP046600.1"/>
</dbReference>
<dbReference type="KEGG" id="mspg:F6B93_19295"/>
<dbReference type="PRINTS" id="PR00111">
    <property type="entry name" value="ABHYDROLASE"/>
</dbReference>
<dbReference type="Pfam" id="PF00561">
    <property type="entry name" value="Abhydrolase_1"/>
    <property type="match status" value="1"/>
</dbReference>
<evidence type="ECO:0000259" key="1">
    <source>
        <dbReference type="Pfam" id="PF00561"/>
    </source>
</evidence>
<dbReference type="InterPro" id="IPR050266">
    <property type="entry name" value="AB_hydrolase_sf"/>
</dbReference>
<proteinExistence type="predicted"/>
<protein>
    <submittedName>
        <fullName evidence="2">Alpha/beta fold hydrolase</fullName>
    </submittedName>
</protein>
<evidence type="ECO:0000313" key="2">
    <source>
        <dbReference type="EMBL" id="QUR68932.1"/>
    </source>
</evidence>
<sequence length="294" mass="32499">MFRASLSRADVADFAFETLRLPDGMEVNYKVRGDRSHRTILLIHGGGDSLSVWESWVDHFGGQFCFISVDLPGHGLTAPFPDGIYSTKRFARFVSAFVAAMELKDFVIVGHSFGGETVLRYVLANPEAPAAMILTSPGGYTDEDSLEMPRAVATAAQSAVGRSLLRDFGSYALFSSFQYAKFFHDRSAVSQAAIDRQFRLFRYEQNRGVLLSLVSYEALHHEDVTGLSRITCPTFFLLGRDDNIVSLGAGLRLSGDTPHAEHVIYDHMGHMSHIEMPEQNASDARAFLAKHGID</sequence>
<gene>
    <name evidence="2" type="ORF">F6B93_19295</name>
</gene>
<accession>A0A975K077</accession>
<evidence type="ECO:0000313" key="3">
    <source>
        <dbReference type="Proteomes" id="UP000682202"/>
    </source>
</evidence>
<name>A0A975K077_9MYCO</name>
<keyword evidence="3" id="KW-1185">Reference proteome</keyword>
<organism evidence="2 3">
    <name type="scientific">Mycobacterium spongiae</name>
    <dbReference type="NCBI Taxonomy" id="886343"/>
    <lineage>
        <taxon>Bacteria</taxon>
        <taxon>Bacillati</taxon>
        <taxon>Actinomycetota</taxon>
        <taxon>Actinomycetes</taxon>
        <taxon>Mycobacteriales</taxon>
        <taxon>Mycobacteriaceae</taxon>
        <taxon>Mycobacterium</taxon>
    </lineage>
</organism>
<dbReference type="Proteomes" id="UP000682202">
    <property type="component" value="Chromosome"/>
</dbReference>
<dbReference type="GO" id="GO:0016787">
    <property type="term" value="F:hydrolase activity"/>
    <property type="evidence" value="ECO:0007669"/>
    <property type="project" value="UniProtKB-KW"/>
</dbReference>
<dbReference type="PANTHER" id="PTHR43798">
    <property type="entry name" value="MONOACYLGLYCEROL LIPASE"/>
    <property type="match status" value="1"/>
</dbReference>
<dbReference type="InterPro" id="IPR029058">
    <property type="entry name" value="AB_hydrolase_fold"/>
</dbReference>
<dbReference type="AlphaFoldDB" id="A0A975K077"/>